<dbReference type="InterPro" id="IPR000594">
    <property type="entry name" value="ThiF_NAD_FAD-bd"/>
</dbReference>
<comment type="caution">
    <text evidence="14">The sequence shown here is derived from an EMBL/GenBank/DDBJ whole genome shotgun (WGS) entry which is preliminary data.</text>
</comment>
<dbReference type="GO" id="GO:0005524">
    <property type="term" value="F:ATP binding"/>
    <property type="evidence" value="ECO:0007669"/>
    <property type="project" value="UniProtKB-KW"/>
</dbReference>
<evidence type="ECO:0000256" key="12">
    <source>
        <dbReference type="ARBA" id="ARBA00078531"/>
    </source>
</evidence>
<comment type="catalytic activity">
    <reaction evidence="5">
        <text>[molybdopterin-synthase sulfur-carrier protein]-C-terminal Gly-Gly + ATP + H(+) = [molybdopterin-synthase sulfur-carrier protein]-C-terminal Gly-Gly-AMP + diphosphate</text>
        <dbReference type="Rhea" id="RHEA:43616"/>
        <dbReference type="Rhea" id="RHEA-COMP:12159"/>
        <dbReference type="Rhea" id="RHEA-COMP:12202"/>
        <dbReference type="ChEBI" id="CHEBI:15378"/>
        <dbReference type="ChEBI" id="CHEBI:30616"/>
        <dbReference type="ChEBI" id="CHEBI:33019"/>
        <dbReference type="ChEBI" id="CHEBI:90618"/>
        <dbReference type="ChEBI" id="CHEBI:90778"/>
        <dbReference type="EC" id="2.7.7.80"/>
    </reaction>
</comment>
<dbReference type="InterPro" id="IPR035985">
    <property type="entry name" value="Ubiquitin-activating_enz"/>
</dbReference>
<evidence type="ECO:0000256" key="3">
    <source>
        <dbReference type="ARBA" id="ARBA00022741"/>
    </source>
</evidence>
<feature type="domain" description="THIF-type NAD/FAD binding fold" evidence="13">
    <location>
        <begin position="12"/>
        <end position="247"/>
    </location>
</feature>
<dbReference type="GO" id="GO:0004792">
    <property type="term" value="F:thiosulfate-cyanide sulfurtransferase activity"/>
    <property type="evidence" value="ECO:0007669"/>
    <property type="project" value="TreeGrafter"/>
</dbReference>
<evidence type="ECO:0000313" key="14">
    <source>
        <dbReference type="EMBL" id="RVU36082.1"/>
    </source>
</evidence>
<dbReference type="FunFam" id="3.40.50.720:FF:000033">
    <property type="entry name" value="Adenylyltransferase and sulfurtransferase MOCS3"/>
    <property type="match status" value="1"/>
</dbReference>
<gene>
    <name evidence="14" type="primary">moeB</name>
    <name evidence="14" type="ORF">EOI86_12680</name>
</gene>
<comment type="similarity">
    <text evidence="1">Belongs to the HesA/MoeB/ThiF family.</text>
</comment>
<dbReference type="OrthoDB" id="9804286at2"/>
<dbReference type="RefSeq" id="WP_127765558.1">
    <property type="nucleotide sequence ID" value="NZ_SADE01000002.1"/>
</dbReference>
<evidence type="ECO:0000256" key="7">
    <source>
        <dbReference type="ARBA" id="ARBA00063809"/>
    </source>
</evidence>
<organism evidence="14 15">
    <name type="scientific">Hwanghaeella grinnelliae</name>
    <dbReference type="NCBI Taxonomy" id="2500179"/>
    <lineage>
        <taxon>Bacteria</taxon>
        <taxon>Pseudomonadati</taxon>
        <taxon>Pseudomonadota</taxon>
        <taxon>Alphaproteobacteria</taxon>
        <taxon>Rhodospirillales</taxon>
        <taxon>Rhodospirillaceae</taxon>
        <taxon>Hwanghaeella</taxon>
    </lineage>
</organism>
<keyword evidence="15" id="KW-1185">Reference proteome</keyword>
<dbReference type="NCBIfam" id="NF004281">
    <property type="entry name" value="PRK05690.1"/>
    <property type="match status" value="1"/>
</dbReference>
<evidence type="ECO:0000256" key="11">
    <source>
        <dbReference type="ARBA" id="ARBA00075328"/>
    </source>
</evidence>
<evidence type="ECO:0000256" key="10">
    <source>
        <dbReference type="ARBA" id="ARBA00075110"/>
    </source>
</evidence>
<dbReference type="EMBL" id="SADE01000002">
    <property type="protein sequence ID" value="RVU36082.1"/>
    <property type="molecule type" value="Genomic_DNA"/>
</dbReference>
<dbReference type="EC" id="2.7.7.80" evidence="8"/>
<comment type="subunit">
    <text evidence="7">Homodimer. Forms a stable heterotetrameric complex of 2 MoeB and 2 MoaD during adenylation of MoaD.</text>
</comment>
<dbReference type="Pfam" id="PF00899">
    <property type="entry name" value="ThiF"/>
    <property type="match status" value="1"/>
</dbReference>
<evidence type="ECO:0000256" key="8">
    <source>
        <dbReference type="ARBA" id="ARBA00066884"/>
    </source>
</evidence>
<dbReference type="GO" id="GO:0061605">
    <property type="term" value="F:molybdopterin-synthase adenylyltransferase activity"/>
    <property type="evidence" value="ECO:0007669"/>
    <property type="project" value="UniProtKB-EC"/>
</dbReference>
<keyword evidence="4" id="KW-0067">ATP-binding</keyword>
<evidence type="ECO:0000313" key="15">
    <source>
        <dbReference type="Proteomes" id="UP000287447"/>
    </source>
</evidence>
<dbReference type="Gene3D" id="3.40.50.720">
    <property type="entry name" value="NAD(P)-binding Rossmann-like Domain"/>
    <property type="match status" value="1"/>
</dbReference>
<accession>A0A437QNI0</accession>
<sequence length="260" mass="27583">MDDLSDADLERYARHVILDEIGEDGQVALLQSKVCIVGAGGLGSPVLMYLAAAGIGRIGLVDFDTVDRTNLQRQIAHTEDSVGTSKVESAVARARALNPTIAIEALETKLDAENIQSVIAPYDLVVDGTDNYAIRILLNDACFFAKKPLVSASVVRFEGQLSTFRAYEGGACYRCVFPEAPAEGVVARCDTAGILGPVAGVMGTLQATEVIKQILGLGTGMVGRLMLYDALDNDMRMIKTPKNPACPLCGDKPVILRPGG</sequence>
<keyword evidence="2 14" id="KW-0808">Transferase</keyword>
<evidence type="ECO:0000256" key="6">
    <source>
        <dbReference type="ARBA" id="ARBA00055169"/>
    </source>
</evidence>
<dbReference type="GO" id="GO:0005829">
    <property type="term" value="C:cytosol"/>
    <property type="evidence" value="ECO:0007669"/>
    <property type="project" value="TreeGrafter"/>
</dbReference>
<evidence type="ECO:0000256" key="2">
    <source>
        <dbReference type="ARBA" id="ARBA00022679"/>
    </source>
</evidence>
<protein>
    <recommendedName>
        <fullName evidence="9">Molybdopterin-synthase adenylyltransferase</fullName>
        <ecNumber evidence="8">2.7.7.80</ecNumber>
    </recommendedName>
    <alternativeName>
        <fullName evidence="12">MoaD protein adenylase</fullName>
    </alternativeName>
    <alternativeName>
        <fullName evidence="10">Molybdopterin-converting factor subunit 1 adenylase</fullName>
    </alternativeName>
    <alternativeName>
        <fullName evidence="11">Sulfur carrier protein MoaD adenylyltransferase</fullName>
    </alternativeName>
</protein>
<evidence type="ECO:0000256" key="9">
    <source>
        <dbReference type="ARBA" id="ARBA00073635"/>
    </source>
</evidence>
<dbReference type="PANTHER" id="PTHR10953:SF102">
    <property type="entry name" value="ADENYLYLTRANSFERASE AND SULFURTRANSFERASE MOCS3"/>
    <property type="match status" value="1"/>
</dbReference>
<dbReference type="Proteomes" id="UP000287447">
    <property type="component" value="Unassembled WGS sequence"/>
</dbReference>
<evidence type="ECO:0000256" key="5">
    <source>
        <dbReference type="ARBA" id="ARBA00052218"/>
    </source>
</evidence>
<proteinExistence type="inferred from homology"/>
<keyword evidence="14" id="KW-0548">Nucleotidyltransferase</keyword>
<evidence type="ECO:0000256" key="1">
    <source>
        <dbReference type="ARBA" id="ARBA00009919"/>
    </source>
</evidence>
<reference evidence="15" key="1">
    <citation type="submission" date="2019-01" db="EMBL/GenBank/DDBJ databases">
        <title>Gri0909 isolated from a small marine red alga.</title>
        <authorList>
            <person name="Kim J."/>
            <person name="Jeong S.E."/>
            <person name="Jeon C.O."/>
        </authorList>
    </citation>
    <scope>NUCLEOTIDE SEQUENCE [LARGE SCALE GENOMIC DNA]</scope>
    <source>
        <strain evidence="15">Gri0909</strain>
    </source>
</reference>
<evidence type="ECO:0000259" key="13">
    <source>
        <dbReference type="Pfam" id="PF00899"/>
    </source>
</evidence>
<dbReference type="PANTHER" id="PTHR10953">
    <property type="entry name" value="UBIQUITIN-ACTIVATING ENZYME E1"/>
    <property type="match status" value="1"/>
</dbReference>
<dbReference type="GO" id="GO:0008146">
    <property type="term" value="F:sulfotransferase activity"/>
    <property type="evidence" value="ECO:0007669"/>
    <property type="project" value="TreeGrafter"/>
</dbReference>
<dbReference type="SUPFAM" id="SSF69572">
    <property type="entry name" value="Activating enzymes of the ubiquitin-like proteins"/>
    <property type="match status" value="1"/>
</dbReference>
<evidence type="ECO:0000256" key="4">
    <source>
        <dbReference type="ARBA" id="ARBA00022840"/>
    </source>
</evidence>
<dbReference type="AlphaFoldDB" id="A0A437QNI0"/>
<comment type="function">
    <text evidence="6">Catalyzes the adenylation by ATP of the carboxyl group of the C-terminal glycine of sulfur carrier protein MoaD.</text>
</comment>
<dbReference type="CDD" id="cd00757">
    <property type="entry name" value="ThiF_MoeB_HesA_family"/>
    <property type="match status" value="1"/>
</dbReference>
<keyword evidence="3" id="KW-0547">Nucleotide-binding</keyword>
<name>A0A437QNI0_9PROT</name>
<dbReference type="GO" id="GO:0008641">
    <property type="term" value="F:ubiquitin-like modifier activating enzyme activity"/>
    <property type="evidence" value="ECO:0007669"/>
    <property type="project" value="InterPro"/>
</dbReference>
<dbReference type="InterPro" id="IPR045886">
    <property type="entry name" value="ThiF/MoeB/HesA"/>
</dbReference>